<dbReference type="EMBL" id="JBJHZZ010000004">
    <property type="protein sequence ID" value="MFL0247081.1"/>
    <property type="molecule type" value="Genomic_DNA"/>
</dbReference>
<proteinExistence type="predicted"/>
<dbReference type="PANTHER" id="PTHR30627">
    <property type="entry name" value="PEPTIDOGLYCAN D,D-TRANSPEPTIDASE"/>
    <property type="match status" value="1"/>
</dbReference>
<feature type="transmembrane region" description="Helical" evidence="3">
    <location>
        <begin position="12"/>
        <end position="28"/>
    </location>
</feature>
<dbReference type="Proteomes" id="UP001623591">
    <property type="component" value="Unassembled WGS sequence"/>
</dbReference>
<keyword evidence="3" id="KW-1133">Transmembrane helix</keyword>
<sequence>MRSRKLLKRTTYLFALYILLFGLLWWRLKIDTVDDAGKLGVWADMQYSEKVNLSELNYSLLDTNGKSLLNYKNKYYAVIDEGAFKKNNLDAKSDNLYALIYILQSYNPSYDLSTIGLSNKDQKLTFEVDENTYNKLKSIKDVKGFYIYSYSEVDRSKAWKIENLLTNIMDPSGDHKKSEASLEMQVYNKTKSNQPSYTKFTKDIDGNITSETSLNSENNNNVRLTIDKNIEDKINEALNSSKYSKFNQISAVLMESNTGKILSMNQKDDTQANLNLGSKTENGFEPGSIFKAVVEETGFMQKSLSLAEEFSCKQKTYSGLYDKCGDKNHGILNAEDAFVASCNNIYAQIGDKVGRKNFLDTASKEGLFSRVLGFDSEVTGDYAQLKDYELSGQLAIGQSMRITPVQALAIPNTIINGGIYVKPYIIDAYVDNNNNVKEQEQTQSSKIFEKSTANIMKNEMLKVVRYGTGTAAYIDNIEVGGKTGTTTRYDNKTKASDGWFAGFFKIKDKYYSMVVFVKDINVNNEEAANTAVPIFKDIVLSLNNYLQK</sequence>
<reference evidence="5 6" key="1">
    <citation type="submission" date="2024-11" db="EMBL/GenBank/DDBJ databases">
        <authorList>
            <person name="Heng Y.C."/>
            <person name="Lim A.C.H."/>
            <person name="Lee J.K.Y."/>
            <person name="Kittelmann S."/>
        </authorList>
    </citation>
    <scope>NUCLEOTIDE SEQUENCE [LARGE SCALE GENOMIC DNA]</scope>
    <source>
        <strain evidence="5 6">WILCCON 0185</strain>
    </source>
</reference>
<name>A0ABW8T400_9CLOT</name>
<keyword evidence="3" id="KW-0812">Transmembrane</keyword>
<protein>
    <submittedName>
        <fullName evidence="5">Penicillin-binding transpeptidase domain-containing protein</fullName>
    </submittedName>
</protein>
<evidence type="ECO:0000256" key="3">
    <source>
        <dbReference type="SAM" id="Phobius"/>
    </source>
</evidence>
<comment type="subcellular location">
    <subcellularLocation>
        <location evidence="1">Membrane</location>
    </subcellularLocation>
</comment>
<dbReference type="PANTHER" id="PTHR30627:SF1">
    <property type="entry name" value="PEPTIDOGLYCAN D,D-TRANSPEPTIDASE FTSI"/>
    <property type="match status" value="1"/>
</dbReference>
<keyword evidence="6" id="KW-1185">Reference proteome</keyword>
<evidence type="ECO:0000313" key="6">
    <source>
        <dbReference type="Proteomes" id="UP001623591"/>
    </source>
</evidence>
<gene>
    <name evidence="5" type="ORF">ACJDUG_08860</name>
</gene>
<dbReference type="InterPro" id="IPR050515">
    <property type="entry name" value="Beta-lactam/transpept"/>
</dbReference>
<evidence type="ECO:0000256" key="1">
    <source>
        <dbReference type="ARBA" id="ARBA00004370"/>
    </source>
</evidence>
<dbReference type="InterPro" id="IPR001460">
    <property type="entry name" value="PCN-bd_Tpept"/>
</dbReference>
<dbReference type="RefSeq" id="WP_406769529.1">
    <property type="nucleotide sequence ID" value="NZ_JBJHZZ010000004.1"/>
</dbReference>
<dbReference type="Pfam" id="PF00905">
    <property type="entry name" value="Transpeptidase"/>
    <property type="match status" value="1"/>
</dbReference>
<organism evidence="5 6">
    <name type="scientific">Candidatus Clostridium stratigraminis</name>
    <dbReference type="NCBI Taxonomy" id="3381661"/>
    <lineage>
        <taxon>Bacteria</taxon>
        <taxon>Bacillati</taxon>
        <taxon>Bacillota</taxon>
        <taxon>Clostridia</taxon>
        <taxon>Eubacteriales</taxon>
        <taxon>Clostridiaceae</taxon>
        <taxon>Clostridium</taxon>
    </lineage>
</organism>
<dbReference type="SUPFAM" id="SSF56601">
    <property type="entry name" value="beta-lactamase/transpeptidase-like"/>
    <property type="match status" value="1"/>
</dbReference>
<dbReference type="InterPro" id="IPR012338">
    <property type="entry name" value="Beta-lactam/transpept-like"/>
</dbReference>
<feature type="domain" description="Penicillin-binding protein transpeptidase" evidence="4">
    <location>
        <begin position="250"/>
        <end position="539"/>
    </location>
</feature>
<accession>A0ABW8T400</accession>
<keyword evidence="2 3" id="KW-0472">Membrane</keyword>
<dbReference type="Gene3D" id="3.40.710.10">
    <property type="entry name" value="DD-peptidase/beta-lactamase superfamily"/>
    <property type="match status" value="1"/>
</dbReference>
<evidence type="ECO:0000313" key="5">
    <source>
        <dbReference type="EMBL" id="MFL0247081.1"/>
    </source>
</evidence>
<evidence type="ECO:0000259" key="4">
    <source>
        <dbReference type="Pfam" id="PF00905"/>
    </source>
</evidence>
<comment type="caution">
    <text evidence="5">The sequence shown here is derived from an EMBL/GenBank/DDBJ whole genome shotgun (WGS) entry which is preliminary data.</text>
</comment>
<evidence type="ECO:0000256" key="2">
    <source>
        <dbReference type="ARBA" id="ARBA00023136"/>
    </source>
</evidence>